<name>A0A0N0CEQ3_9FLAO</name>
<feature type="chain" id="PRO_5005845762" evidence="6">
    <location>
        <begin position="18"/>
        <end position="867"/>
    </location>
</feature>
<sequence>MRLLAFFLLLFSTLAYAQCPPAGQDHFLSSQEKVDAFVAAYSGCQRIEGNIDIVQGLVGTADTGEDPTPITDITGLYFLKVINGDFRISVDIAELDGFNNLTDVNGHFVITSSNSLTKISGFNNLVNAKSVTIALNPILTEVGGFSKLNRVFESLEIGNSPGIQTITGFENLQLIGGELNISKNPVLTSMPSFNKVETIGEDLNLTLNPVLEEAIGFEKLVSIGNDLNIENVKIIRGFEQLRTIDRFFDIRGEGVEEVPNFPLLETVGAAFRIENTSVRNIEGYNSLKRVGEQYFLEDWFIVSNNRLLSSVIGFGQFEKVEGNVEVQNNPLLSDCSWLCNIINNGEITGSLIIQDNIGDCISAIAVILICDIDFDDDTIANVVDLDDDNDGILDTLEGNGTRDTDNDGYPDSMDLDSDNDGCFDVLESGFEDPNDDGVLGDLPDEVDFNGLIINEITGYTDPADRNSNSLYDFQELNIPNPGKNNIIELCKNSNNIDLFDVLLGTPDPGGTWSPALNSGSGVFNVLEDAEGIYTYTHSDPICGDLSAEVKVIFSSDLNPGVNTEVVICDDLVEIDLFRALKGNPTPNGFWSPELASGTNIYNKNLDLESEYNYVLIDRDCGTLQATVSLVKSVEPNSGANGELQICEFADTVNLFDYLEGEPDEGGIWSPSLPDGIFNPSQNASGVYSYTIDNGVCGRATSTVNVEVVRNSELNNVRIQVNDFSSTNNSIEVFVFSKRAYEYSLDGLNYQLDPVFNDVDGGLQTVYVRGIDGCEFYSEEVFVRTYPSFFTPNNDGENDFWRLKDFPDVKYTIHIYSRFGRLIKSLSSTTGFWDGKENGKEIQSSDYWFKVVTETGEVLHGNFSLLRK</sequence>
<dbReference type="EMBL" id="FNUE01000001">
    <property type="protein sequence ID" value="SEE26726.1"/>
    <property type="molecule type" value="Genomic_DNA"/>
</dbReference>
<keyword evidence="2" id="KW-0134">Cell wall</keyword>
<evidence type="ECO:0000256" key="3">
    <source>
        <dbReference type="ARBA" id="ARBA00022525"/>
    </source>
</evidence>
<evidence type="ECO:0000313" key="7">
    <source>
        <dbReference type="EMBL" id="KOY50758.1"/>
    </source>
</evidence>
<protein>
    <submittedName>
        <fullName evidence="8">Gliding motility-associated C-terminal domain-containing protein</fullName>
    </submittedName>
</protein>
<evidence type="ECO:0000256" key="6">
    <source>
        <dbReference type="SAM" id="SignalP"/>
    </source>
</evidence>
<dbReference type="InterPro" id="IPR051648">
    <property type="entry name" value="CWI-Assembly_Regulator"/>
</dbReference>
<dbReference type="Pfam" id="PF13585">
    <property type="entry name" value="CHU_C"/>
    <property type="match status" value="1"/>
</dbReference>
<keyword evidence="4 6" id="KW-0732">Signal</keyword>
<keyword evidence="10" id="KW-1185">Reference proteome</keyword>
<keyword evidence="3" id="KW-0964">Secreted</keyword>
<evidence type="ECO:0000256" key="2">
    <source>
        <dbReference type="ARBA" id="ARBA00022512"/>
    </source>
</evidence>
<comment type="subcellular location">
    <subcellularLocation>
        <location evidence="1">Secreted</location>
        <location evidence="1">Cell wall</location>
    </subcellularLocation>
</comment>
<evidence type="ECO:0000313" key="9">
    <source>
        <dbReference type="Proteomes" id="UP000037716"/>
    </source>
</evidence>
<evidence type="ECO:0000313" key="10">
    <source>
        <dbReference type="Proteomes" id="UP000183071"/>
    </source>
</evidence>
<gene>
    <name evidence="7" type="ORF">I602_318</name>
    <name evidence="8" type="ORF">SAMN05444353_1466</name>
</gene>
<dbReference type="NCBIfam" id="TIGR04131">
    <property type="entry name" value="Bac_Flav_CTERM"/>
    <property type="match status" value="1"/>
</dbReference>
<evidence type="ECO:0000256" key="1">
    <source>
        <dbReference type="ARBA" id="ARBA00004191"/>
    </source>
</evidence>
<dbReference type="OrthoDB" id="9765926at2"/>
<evidence type="ECO:0000256" key="5">
    <source>
        <dbReference type="ARBA" id="ARBA00023180"/>
    </source>
</evidence>
<reference evidence="7 9" key="1">
    <citation type="submission" date="2015-07" db="EMBL/GenBank/DDBJ databases">
        <title>Genome of Polaribacter dokdonenesis DSW-5, isolated from seawater off Dokdo in Korea.</title>
        <authorList>
            <person name="Yoon K."/>
            <person name="Song J.Y."/>
            <person name="Kim J.F."/>
        </authorList>
    </citation>
    <scope>NUCLEOTIDE SEQUENCE [LARGE SCALE GENOMIC DNA]</scope>
    <source>
        <strain evidence="7 9">DSW-5</strain>
    </source>
</reference>
<feature type="signal peptide" evidence="6">
    <location>
        <begin position="1"/>
        <end position="17"/>
    </location>
</feature>
<evidence type="ECO:0000256" key="4">
    <source>
        <dbReference type="ARBA" id="ARBA00022729"/>
    </source>
</evidence>
<dbReference type="STRING" id="1300348.I602_318"/>
<dbReference type="EMBL" id="LGBR01000001">
    <property type="protein sequence ID" value="KOY50758.1"/>
    <property type="molecule type" value="Genomic_DNA"/>
</dbReference>
<reference evidence="8 10" key="2">
    <citation type="submission" date="2016-10" db="EMBL/GenBank/DDBJ databases">
        <authorList>
            <person name="Varghese N."/>
            <person name="Submissions S."/>
        </authorList>
    </citation>
    <scope>NUCLEOTIDE SEQUENCE [LARGE SCALE GENOMIC DNA]</scope>
    <source>
        <strain evidence="8 10">DSW-5</strain>
    </source>
</reference>
<dbReference type="GO" id="GO:0030313">
    <property type="term" value="C:cell envelope"/>
    <property type="evidence" value="ECO:0007669"/>
    <property type="project" value="UniProtKB-SubCell"/>
</dbReference>
<dbReference type="SUPFAM" id="SSF52058">
    <property type="entry name" value="L domain-like"/>
    <property type="match status" value="3"/>
</dbReference>
<dbReference type="InterPro" id="IPR036941">
    <property type="entry name" value="Rcpt_L-dom_sf"/>
</dbReference>
<organism evidence="7 9">
    <name type="scientific">Polaribacter dokdonensis DSW-5</name>
    <dbReference type="NCBI Taxonomy" id="1300348"/>
    <lineage>
        <taxon>Bacteria</taxon>
        <taxon>Pseudomonadati</taxon>
        <taxon>Bacteroidota</taxon>
        <taxon>Flavobacteriia</taxon>
        <taxon>Flavobacteriales</taxon>
        <taxon>Flavobacteriaceae</taxon>
    </lineage>
</organism>
<accession>A0A0N0CEQ3</accession>
<proteinExistence type="predicted"/>
<dbReference type="RefSeq" id="WP_053973026.1">
    <property type="nucleotide sequence ID" value="NZ_FNUE01000001.1"/>
</dbReference>
<dbReference type="PANTHER" id="PTHR31018">
    <property type="entry name" value="SPORULATION-SPECIFIC PROTEIN-RELATED"/>
    <property type="match status" value="1"/>
</dbReference>
<dbReference type="Proteomes" id="UP000183071">
    <property type="component" value="Unassembled WGS sequence"/>
</dbReference>
<dbReference type="Proteomes" id="UP000037716">
    <property type="component" value="Unassembled WGS sequence"/>
</dbReference>
<comment type="caution">
    <text evidence="7">The sequence shown here is derived from an EMBL/GenBank/DDBJ whole genome shotgun (WGS) entry which is preliminary data.</text>
</comment>
<dbReference type="AlphaFoldDB" id="A0A0N0CEQ3"/>
<dbReference type="Gene3D" id="3.80.20.20">
    <property type="entry name" value="Receptor L-domain"/>
    <property type="match status" value="1"/>
</dbReference>
<dbReference type="PANTHER" id="PTHR31018:SF3">
    <property type="entry name" value="RECEPTOR PROTEIN-TYROSINE KINASE"/>
    <property type="match status" value="1"/>
</dbReference>
<dbReference type="InterPro" id="IPR026341">
    <property type="entry name" value="T9SS_type_B"/>
</dbReference>
<evidence type="ECO:0000313" key="8">
    <source>
        <dbReference type="EMBL" id="SEE26726.1"/>
    </source>
</evidence>
<keyword evidence="5" id="KW-0325">Glycoprotein</keyword>
<dbReference type="PATRIC" id="fig|1300348.6.peg.319"/>